<keyword evidence="1" id="KW-1133">Transmembrane helix</keyword>
<name>A0A927FCY7_9BURK</name>
<organism evidence="2 3">
    <name type="scientific">Limnohabitans radicicola</name>
    <dbReference type="NCBI Taxonomy" id="2771427"/>
    <lineage>
        <taxon>Bacteria</taxon>
        <taxon>Pseudomonadati</taxon>
        <taxon>Pseudomonadota</taxon>
        <taxon>Betaproteobacteria</taxon>
        <taxon>Burkholderiales</taxon>
        <taxon>Comamonadaceae</taxon>
        <taxon>Limnohabitans</taxon>
    </lineage>
</organism>
<proteinExistence type="predicted"/>
<dbReference type="RefSeq" id="WP_191817524.1">
    <property type="nucleotide sequence ID" value="NZ_JACYFT010000001.1"/>
</dbReference>
<keyword evidence="3" id="KW-1185">Reference proteome</keyword>
<reference evidence="2" key="1">
    <citation type="submission" date="2020-09" db="EMBL/GenBank/DDBJ databases">
        <title>Genome seq and assembly of Limnohabitants sp.</title>
        <authorList>
            <person name="Chhetri G."/>
        </authorList>
    </citation>
    <scope>NUCLEOTIDE SEQUENCE</scope>
    <source>
        <strain evidence="2">JUR4</strain>
    </source>
</reference>
<comment type="caution">
    <text evidence="2">The sequence shown here is derived from an EMBL/GenBank/DDBJ whole genome shotgun (WGS) entry which is preliminary data.</text>
</comment>
<sequence>MKTQDLTAQHDPMDLLGQQLAQALTRHSSDLPHDVSERLRFARQQAMAVRKPDMAPALLGIRQSNGSLTLAGPPSEGLNLWNILGSALPLIALVAGLVTVSWINRENTVAELAAVDSALLVDELPPAAYTDPGFAQFLKQGLGEAKSND</sequence>
<evidence type="ECO:0000256" key="1">
    <source>
        <dbReference type="SAM" id="Phobius"/>
    </source>
</evidence>
<accession>A0A927FCY7</accession>
<dbReference type="EMBL" id="JACYFT010000001">
    <property type="protein sequence ID" value="MBD8049019.1"/>
    <property type="molecule type" value="Genomic_DNA"/>
</dbReference>
<protein>
    <submittedName>
        <fullName evidence="2">DUF3619 family protein</fullName>
    </submittedName>
</protein>
<keyword evidence="1" id="KW-0472">Membrane</keyword>
<dbReference type="Pfam" id="PF12279">
    <property type="entry name" value="DUF3619"/>
    <property type="match status" value="1"/>
</dbReference>
<gene>
    <name evidence="2" type="ORF">IC609_00570</name>
</gene>
<dbReference type="InterPro" id="IPR022064">
    <property type="entry name" value="DUF3619"/>
</dbReference>
<dbReference type="Proteomes" id="UP000647424">
    <property type="component" value="Unassembled WGS sequence"/>
</dbReference>
<keyword evidence="1" id="KW-0812">Transmembrane</keyword>
<feature type="transmembrane region" description="Helical" evidence="1">
    <location>
        <begin position="80"/>
        <end position="103"/>
    </location>
</feature>
<dbReference type="AlphaFoldDB" id="A0A927FCY7"/>
<evidence type="ECO:0000313" key="2">
    <source>
        <dbReference type="EMBL" id="MBD8049019.1"/>
    </source>
</evidence>
<evidence type="ECO:0000313" key="3">
    <source>
        <dbReference type="Proteomes" id="UP000647424"/>
    </source>
</evidence>